<dbReference type="InterPro" id="IPR014729">
    <property type="entry name" value="Rossmann-like_a/b/a_fold"/>
</dbReference>
<comment type="similarity">
    <text evidence="2">Belongs to the asparagine synthetase family.</text>
</comment>
<comment type="catalytic activity">
    <reaction evidence="8">
        <text>L-aspartate + L-glutamine + ATP + H2O = L-asparagine + L-glutamate + AMP + diphosphate + H(+)</text>
        <dbReference type="Rhea" id="RHEA:12228"/>
        <dbReference type="ChEBI" id="CHEBI:15377"/>
        <dbReference type="ChEBI" id="CHEBI:15378"/>
        <dbReference type="ChEBI" id="CHEBI:29985"/>
        <dbReference type="ChEBI" id="CHEBI:29991"/>
        <dbReference type="ChEBI" id="CHEBI:30616"/>
        <dbReference type="ChEBI" id="CHEBI:33019"/>
        <dbReference type="ChEBI" id="CHEBI:58048"/>
        <dbReference type="ChEBI" id="CHEBI:58359"/>
        <dbReference type="ChEBI" id="CHEBI:456215"/>
        <dbReference type="EC" id="6.3.5.4"/>
    </reaction>
</comment>
<dbReference type="SUPFAM" id="SSF56235">
    <property type="entry name" value="N-terminal nucleophile aminohydrolases (Ntn hydrolases)"/>
    <property type="match status" value="1"/>
</dbReference>
<evidence type="ECO:0000313" key="11">
    <source>
        <dbReference type="Proteomes" id="UP001595685"/>
    </source>
</evidence>
<dbReference type="Pfam" id="PF13537">
    <property type="entry name" value="GATase_7"/>
    <property type="match status" value="1"/>
</dbReference>
<dbReference type="PIRSF" id="PIRSF001589">
    <property type="entry name" value="Asn_synthetase_glu-h"/>
    <property type="match status" value="1"/>
</dbReference>
<keyword evidence="7" id="KW-0315">Glutamine amidotransferase</keyword>
<protein>
    <recommendedName>
        <fullName evidence="3">asparagine synthase (glutamine-hydrolyzing)</fullName>
        <ecNumber evidence="3">6.3.5.4</ecNumber>
    </recommendedName>
</protein>
<dbReference type="InterPro" id="IPR006426">
    <property type="entry name" value="Asn_synth_AEB"/>
</dbReference>
<dbReference type="SUPFAM" id="SSF52402">
    <property type="entry name" value="Adenine nucleotide alpha hydrolases-like"/>
    <property type="match status" value="1"/>
</dbReference>
<dbReference type="InterPro" id="IPR017932">
    <property type="entry name" value="GATase_2_dom"/>
</dbReference>
<evidence type="ECO:0000256" key="5">
    <source>
        <dbReference type="ARBA" id="ARBA00022840"/>
    </source>
</evidence>
<dbReference type="EC" id="6.3.5.4" evidence="3"/>
<dbReference type="InterPro" id="IPR051786">
    <property type="entry name" value="ASN_synthetase/amidase"/>
</dbReference>
<proteinExistence type="inferred from homology"/>
<evidence type="ECO:0000313" key="10">
    <source>
        <dbReference type="EMBL" id="MFC3687701.1"/>
    </source>
</evidence>
<evidence type="ECO:0000256" key="8">
    <source>
        <dbReference type="ARBA" id="ARBA00048741"/>
    </source>
</evidence>
<evidence type="ECO:0000256" key="3">
    <source>
        <dbReference type="ARBA" id="ARBA00012737"/>
    </source>
</evidence>
<keyword evidence="5" id="KW-0067">ATP-binding</keyword>
<dbReference type="Gene3D" id="3.40.50.620">
    <property type="entry name" value="HUPs"/>
    <property type="match status" value="1"/>
</dbReference>
<keyword evidence="11" id="KW-1185">Reference proteome</keyword>
<dbReference type="RefSeq" id="WP_340293003.1">
    <property type="nucleotide sequence ID" value="NZ_JBBEOI010000091.1"/>
</dbReference>
<keyword evidence="6" id="KW-0061">Asparagine biosynthesis</keyword>
<keyword evidence="6" id="KW-0028">Amino-acid biosynthesis</keyword>
<reference evidence="11" key="1">
    <citation type="journal article" date="2019" name="Int. J. Syst. Evol. Microbiol.">
        <title>The Global Catalogue of Microorganisms (GCM) 10K type strain sequencing project: providing services to taxonomists for standard genome sequencing and annotation.</title>
        <authorList>
            <consortium name="The Broad Institute Genomics Platform"/>
            <consortium name="The Broad Institute Genome Sequencing Center for Infectious Disease"/>
            <person name="Wu L."/>
            <person name="Ma J."/>
        </authorList>
    </citation>
    <scope>NUCLEOTIDE SEQUENCE [LARGE SCALE GENOMIC DNA]</scope>
    <source>
        <strain evidence="11">NCAIM B.02333</strain>
    </source>
</reference>
<dbReference type="InterPro" id="IPR001962">
    <property type="entry name" value="Asn_synthase"/>
</dbReference>
<feature type="domain" description="Glutamine amidotransferase type-2" evidence="9">
    <location>
        <begin position="2"/>
        <end position="221"/>
    </location>
</feature>
<dbReference type="Gene3D" id="3.60.20.10">
    <property type="entry name" value="Glutamine Phosphoribosylpyrophosphate, subunit 1, domain 1"/>
    <property type="match status" value="1"/>
</dbReference>
<dbReference type="NCBIfam" id="TIGR01536">
    <property type="entry name" value="asn_synth_AEB"/>
    <property type="match status" value="1"/>
</dbReference>
<evidence type="ECO:0000256" key="4">
    <source>
        <dbReference type="ARBA" id="ARBA00022741"/>
    </source>
</evidence>
<gene>
    <name evidence="10" type="ORF">ACFOLH_05030</name>
</gene>
<dbReference type="Pfam" id="PF00733">
    <property type="entry name" value="Asn_synthase"/>
    <property type="match status" value="1"/>
</dbReference>
<dbReference type="InterPro" id="IPR029055">
    <property type="entry name" value="Ntn_hydrolases_N"/>
</dbReference>
<dbReference type="EMBL" id="JBHRWW010000002">
    <property type="protein sequence ID" value="MFC3687701.1"/>
    <property type="molecule type" value="Genomic_DNA"/>
</dbReference>
<evidence type="ECO:0000256" key="1">
    <source>
        <dbReference type="ARBA" id="ARBA00005187"/>
    </source>
</evidence>
<accession>A0ABV7WCZ5</accession>
<evidence type="ECO:0000256" key="7">
    <source>
        <dbReference type="ARBA" id="ARBA00022962"/>
    </source>
</evidence>
<dbReference type="CDD" id="cd00712">
    <property type="entry name" value="AsnB"/>
    <property type="match status" value="1"/>
</dbReference>
<dbReference type="InterPro" id="IPR033738">
    <property type="entry name" value="AsnB_N"/>
</dbReference>
<keyword evidence="4" id="KW-0547">Nucleotide-binding</keyword>
<evidence type="ECO:0000256" key="2">
    <source>
        <dbReference type="ARBA" id="ARBA00005752"/>
    </source>
</evidence>
<comment type="caution">
    <text evidence="10">The sequence shown here is derived from an EMBL/GenBank/DDBJ whole genome shotgun (WGS) entry which is preliminary data.</text>
</comment>
<name>A0ABV7WCZ5_9MICO</name>
<dbReference type="PANTHER" id="PTHR43284:SF1">
    <property type="entry name" value="ASPARAGINE SYNTHETASE"/>
    <property type="match status" value="1"/>
</dbReference>
<dbReference type="PROSITE" id="PS51278">
    <property type="entry name" value="GATASE_TYPE_2"/>
    <property type="match status" value="1"/>
</dbReference>
<evidence type="ECO:0000259" key="9">
    <source>
        <dbReference type="PROSITE" id="PS51278"/>
    </source>
</evidence>
<dbReference type="Proteomes" id="UP001595685">
    <property type="component" value="Unassembled WGS sequence"/>
</dbReference>
<dbReference type="InterPro" id="IPR017535">
    <property type="entry name" value="Asparagine_synth"/>
</dbReference>
<dbReference type="NCBIfam" id="TIGR03104">
    <property type="entry name" value="trio_amidotrans"/>
    <property type="match status" value="1"/>
</dbReference>
<dbReference type="PANTHER" id="PTHR43284">
    <property type="entry name" value="ASPARAGINE SYNTHETASE (GLUTAMINE-HYDROLYZING)"/>
    <property type="match status" value="1"/>
</dbReference>
<dbReference type="CDD" id="cd01991">
    <property type="entry name" value="Asn_synthase_B_C"/>
    <property type="match status" value="1"/>
</dbReference>
<evidence type="ECO:0000256" key="6">
    <source>
        <dbReference type="ARBA" id="ARBA00022888"/>
    </source>
</evidence>
<sequence length="607" mass="65907">MCGICGEITFDGTRADVAAVDRMTDVMSPRGPDGSGVWSQGPVAFGHRRLKIVDLSECGAQPMVDNELGLTVVFNGMVYNYRELRAELEALGHRFFSTSDTEVVMRGYAQWGLSWVDRLLGMFACVISERDTGRTVMARDRLGIKPLYVSTGTGGGSTGARRVRFASTVPALLAGGDVDTSIDPVALHHYLSWHAVVPAPLTILRGVRKLPPATVRVYERDGTSTDTRYWSPSYERDESDAGMSFEDWTDATLEAVRTAVRRRMVADVPVGVLLSGGVDSSLVVGLLAEQGQTGLATFSIGFDAVAGREGDEFVYSDVVAERFGTDHHRIRVGSDELVGSLEHAVAAMSEPMVSHDVVAFDLLSREVSKHIKVVQSGQGADEVFAGYHWYPPLDGLRVEDAPDAYARAFFDRDHAEMGRVVAPDVYAAMSAVDPAGPSYAFVRDHLTQGRAATAVDAALRLDTEVMLVDDPVKRVDNMTMAWGLEARVPFLDHELVELAARCPAEHKLADGGKGVLKAAARRVVPAEVIDRPKGYFPVPAITHLEGKVLDVVRDALHAPAARQRGLFADGYVDGLLADPNSGLTPLRGNKLWQLGLLEWWLQSHEVG</sequence>
<organism evidence="10 11">
    <name type="scientific">Aquipuribacter hungaricus</name>
    <dbReference type="NCBI Taxonomy" id="545624"/>
    <lineage>
        <taxon>Bacteria</taxon>
        <taxon>Bacillati</taxon>
        <taxon>Actinomycetota</taxon>
        <taxon>Actinomycetes</taxon>
        <taxon>Micrococcales</taxon>
        <taxon>Intrasporangiaceae</taxon>
        <taxon>Aquipuribacter</taxon>
    </lineage>
</organism>
<comment type="pathway">
    <text evidence="1">Amino-acid biosynthesis; L-asparagine biosynthesis; L-asparagine from L-aspartate (L-Gln route): step 1/1.</text>
</comment>